<proteinExistence type="predicted"/>
<dbReference type="EMBL" id="AP026709">
    <property type="protein sequence ID" value="BDQ36538.1"/>
    <property type="molecule type" value="Genomic_DNA"/>
</dbReference>
<organism evidence="1 2">
    <name type="scientific">Pseudodesulfovibrio nedwellii</name>
    <dbReference type="NCBI Taxonomy" id="2973072"/>
    <lineage>
        <taxon>Bacteria</taxon>
        <taxon>Pseudomonadati</taxon>
        <taxon>Thermodesulfobacteriota</taxon>
        <taxon>Desulfovibrionia</taxon>
        <taxon>Desulfovibrionales</taxon>
        <taxon>Desulfovibrionaceae</taxon>
    </lineage>
</organism>
<reference evidence="1 2" key="1">
    <citation type="submission" date="2022-08" db="EMBL/GenBank/DDBJ databases">
        <title>Genome Sequence of the sulphate-reducing bacterium, Pseudodesulfovibrio sp. SYK.</title>
        <authorList>
            <person name="Kondo R."/>
            <person name="Kataoka T."/>
        </authorList>
    </citation>
    <scope>NUCLEOTIDE SEQUENCE [LARGE SCALE GENOMIC DNA]</scope>
    <source>
        <strain evidence="1 2">SYK</strain>
    </source>
</reference>
<evidence type="ECO:0000313" key="1">
    <source>
        <dbReference type="EMBL" id="BDQ36538.1"/>
    </source>
</evidence>
<protein>
    <recommendedName>
        <fullName evidence="3">Class I SAM-dependent methyltransferase</fullName>
    </recommendedName>
</protein>
<name>A0ABM8AYE8_9BACT</name>
<dbReference type="Proteomes" id="UP001317742">
    <property type="component" value="Chromosome"/>
</dbReference>
<sequence length="321" mass="35011">MGLIGSPLASAGIQARNFTAAINEPEAGIDPGFYSTKSLAQDVERLCDPSETVTNARLLNVAVKYFFSYVHDAYDEPVPYGEVAGLYEQFSRHQSMNEPSDDIETMNRLRMWSSVLRVLADAPRAAHVMRGVLTQTDAPQCGGGPFVGVDLGAGTGIMLLALQIQARRNGFADIQTLGYQTDPVSGERTHDLVHSLGAGSVMLADPTREGAYGVVQGRNISYVANEVLAGIQQSLSAENCFRKYQAFFNAVGNNLDSAVFFPEGLIAYSAMAHASVILAKENRFQPPQEFMNEKFVPQGLIFEGKLLPMHKLGQDFYQFLT</sequence>
<keyword evidence="2" id="KW-1185">Reference proteome</keyword>
<accession>A0ABM8AYE8</accession>
<evidence type="ECO:0008006" key="3">
    <source>
        <dbReference type="Google" id="ProtNLM"/>
    </source>
</evidence>
<gene>
    <name evidence="1" type="ORF">SYK_08980</name>
</gene>
<evidence type="ECO:0000313" key="2">
    <source>
        <dbReference type="Proteomes" id="UP001317742"/>
    </source>
</evidence>